<evidence type="ECO:0000259" key="10">
    <source>
        <dbReference type="PROSITE" id="PS51379"/>
    </source>
</evidence>
<comment type="similarity">
    <text evidence="2">Belongs to the organic radical-activating enzymes family.</text>
</comment>
<dbReference type="InterPro" id="IPR017900">
    <property type="entry name" value="4Fe4S_Fe_S_CS"/>
</dbReference>
<comment type="cofactor">
    <cofactor evidence="1">
        <name>[4Fe-4S] cluster</name>
        <dbReference type="ChEBI" id="CHEBI:49883"/>
    </cofactor>
</comment>
<evidence type="ECO:0000256" key="7">
    <source>
        <dbReference type="ARBA" id="ARBA00023002"/>
    </source>
</evidence>
<dbReference type="PANTHER" id="PTHR30352:SF4">
    <property type="entry name" value="PYRUVATE FORMATE-LYASE 2-ACTIVATING ENZYME"/>
    <property type="match status" value="1"/>
</dbReference>
<keyword evidence="6" id="KW-0479">Metal-binding</keyword>
<keyword evidence="7" id="KW-0560">Oxidoreductase</keyword>
<name>A0A1L3GKB3_SYNAC</name>
<organism evidence="12 13">
    <name type="scientific">Syntrophotalea acetylenica</name>
    <name type="common">Pelobacter acetylenicus</name>
    <dbReference type="NCBI Taxonomy" id="29542"/>
    <lineage>
        <taxon>Bacteria</taxon>
        <taxon>Pseudomonadati</taxon>
        <taxon>Thermodesulfobacteriota</taxon>
        <taxon>Desulfuromonadia</taxon>
        <taxon>Desulfuromonadales</taxon>
        <taxon>Syntrophotaleaceae</taxon>
        <taxon>Syntrophotalea</taxon>
    </lineage>
</organism>
<dbReference type="InterPro" id="IPR034457">
    <property type="entry name" value="Organic_radical-activating"/>
</dbReference>
<dbReference type="PROSITE" id="PS00198">
    <property type="entry name" value="4FE4S_FER_1"/>
    <property type="match status" value="1"/>
</dbReference>
<comment type="subunit">
    <text evidence="3">Monomer.</text>
</comment>
<dbReference type="GO" id="GO:0051539">
    <property type="term" value="F:4 iron, 4 sulfur cluster binding"/>
    <property type="evidence" value="ECO:0007669"/>
    <property type="project" value="UniProtKB-KW"/>
</dbReference>
<keyword evidence="9" id="KW-0411">Iron-sulfur</keyword>
<keyword evidence="5" id="KW-0949">S-adenosyl-L-methionine</keyword>
<dbReference type="CDD" id="cd01335">
    <property type="entry name" value="Radical_SAM"/>
    <property type="match status" value="1"/>
</dbReference>
<dbReference type="PROSITE" id="PS51918">
    <property type="entry name" value="RADICAL_SAM"/>
    <property type="match status" value="1"/>
</dbReference>
<dbReference type="InterPro" id="IPR007197">
    <property type="entry name" value="rSAM"/>
</dbReference>
<dbReference type="InterPro" id="IPR058240">
    <property type="entry name" value="rSAM_sf"/>
</dbReference>
<evidence type="ECO:0000256" key="5">
    <source>
        <dbReference type="ARBA" id="ARBA00022691"/>
    </source>
</evidence>
<dbReference type="SFLD" id="SFLDG01066">
    <property type="entry name" value="organic_radical-activating_enz"/>
    <property type="match status" value="1"/>
</dbReference>
<dbReference type="Proteomes" id="UP000182264">
    <property type="component" value="Chromosome"/>
</dbReference>
<keyword evidence="8" id="KW-0408">Iron</keyword>
<evidence type="ECO:0000256" key="6">
    <source>
        <dbReference type="ARBA" id="ARBA00022723"/>
    </source>
</evidence>
<keyword evidence="13" id="KW-1185">Reference proteome</keyword>
<evidence type="ECO:0000256" key="9">
    <source>
        <dbReference type="ARBA" id="ARBA00023014"/>
    </source>
</evidence>
<evidence type="ECO:0000256" key="2">
    <source>
        <dbReference type="ARBA" id="ARBA00009777"/>
    </source>
</evidence>
<reference evidence="12 13" key="1">
    <citation type="journal article" date="2017" name="Genome Announc.">
        <title>Complete Genome Sequences of Two Acetylene-Fermenting Pelobacter acetylenicus Strains.</title>
        <authorList>
            <person name="Sutton J.M."/>
            <person name="Baesman S.M."/>
            <person name="Fierst J.L."/>
            <person name="Poret-Peterson A.T."/>
            <person name="Oremland R.S."/>
            <person name="Dunlap D.S."/>
            <person name="Akob D.M."/>
        </authorList>
    </citation>
    <scope>NUCLEOTIDE SEQUENCE [LARGE SCALE GENOMIC DNA]</scope>
    <source>
        <strain evidence="12 13">DSM 3247</strain>
    </source>
</reference>
<evidence type="ECO:0000256" key="8">
    <source>
        <dbReference type="ARBA" id="ARBA00023004"/>
    </source>
</evidence>
<evidence type="ECO:0000313" key="12">
    <source>
        <dbReference type="EMBL" id="APG26325.1"/>
    </source>
</evidence>
<evidence type="ECO:0000256" key="3">
    <source>
        <dbReference type="ARBA" id="ARBA00011245"/>
    </source>
</evidence>
<dbReference type="EMBL" id="CP015518">
    <property type="protein sequence ID" value="APG26325.1"/>
    <property type="molecule type" value="Genomic_DNA"/>
</dbReference>
<protein>
    <submittedName>
        <fullName evidence="12">Pyruvate formate lyase-activating protein</fullName>
    </submittedName>
</protein>
<dbReference type="SUPFAM" id="SSF102114">
    <property type="entry name" value="Radical SAM enzymes"/>
    <property type="match status" value="1"/>
</dbReference>
<feature type="domain" description="4Fe-4S ferredoxin-type" evidence="10">
    <location>
        <begin position="96"/>
        <end position="125"/>
    </location>
</feature>
<dbReference type="GO" id="GO:0046872">
    <property type="term" value="F:metal ion binding"/>
    <property type="evidence" value="ECO:0007669"/>
    <property type="project" value="UniProtKB-KW"/>
</dbReference>
<dbReference type="GO" id="GO:0016491">
    <property type="term" value="F:oxidoreductase activity"/>
    <property type="evidence" value="ECO:0007669"/>
    <property type="project" value="UniProtKB-KW"/>
</dbReference>
<dbReference type="Pfam" id="PF04055">
    <property type="entry name" value="Radical_SAM"/>
    <property type="match status" value="1"/>
</dbReference>
<evidence type="ECO:0000256" key="1">
    <source>
        <dbReference type="ARBA" id="ARBA00001966"/>
    </source>
</evidence>
<dbReference type="AlphaFoldDB" id="A0A1L3GKB3"/>
<evidence type="ECO:0000313" key="13">
    <source>
        <dbReference type="Proteomes" id="UP000182264"/>
    </source>
</evidence>
<dbReference type="Gene3D" id="3.80.30.10">
    <property type="entry name" value="pyruvate-formate lyase- activating enzyme"/>
    <property type="match status" value="1"/>
</dbReference>
<sequence>MNWRQKVLDFDNIGDRGEGLKGLVFDIQKFAIHDGGGIRTLVFLKGCPLSCPWCSNPESLAGKPEITFVCNNCIGCGKCLEVCPVDAIRQDESTGRGLIIDRDRCTLCGRCARHCYAGAINIIGRYLSIQELMEMIERDRKFYEQSNGGVTFSGGEPTAQPEFLKAALKETQRRGIHTAIETSSFVKWPTYASILEHVDLVLTDIKHMDDAEHKRLTGVSNMVILENLRNIAGLGIPVKIRLPLIPGYNDSRDNLEATADFVKGLNNVQSLDILPYHRLGEMKWGQLGQKYALAGIEALTLEETEAHGRLFRDRGIKVSIGG</sequence>
<dbReference type="InterPro" id="IPR017896">
    <property type="entry name" value="4Fe4S_Fe-S-bd"/>
</dbReference>
<dbReference type="OrthoDB" id="9782387at2"/>
<dbReference type="InterPro" id="IPR040074">
    <property type="entry name" value="BssD/PflA/YjjW"/>
</dbReference>
<feature type="domain" description="Radical SAM core" evidence="11">
    <location>
        <begin position="33"/>
        <end position="314"/>
    </location>
</feature>
<keyword evidence="4" id="KW-0004">4Fe-4S</keyword>
<dbReference type="GO" id="GO:0016829">
    <property type="term" value="F:lyase activity"/>
    <property type="evidence" value="ECO:0007669"/>
    <property type="project" value="UniProtKB-KW"/>
</dbReference>
<dbReference type="InterPro" id="IPR012839">
    <property type="entry name" value="Organic_radical_activase"/>
</dbReference>
<keyword evidence="12" id="KW-0456">Lyase</keyword>
<dbReference type="InterPro" id="IPR001989">
    <property type="entry name" value="Radical_activat_CS"/>
</dbReference>
<dbReference type="STRING" id="29542.A6070_05710"/>
<dbReference type="SFLD" id="SFLDG01118">
    <property type="entry name" value="activating_enzymes__group_2"/>
    <property type="match status" value="1"/>
</dbReference>
<dbReference type="PANTHER" id="PTHR30352">
    <property type="entry name" value="PYRUVATE FORMATE-LYASE-ACTIVATING ENZYME"/>
    <property type="match status" value="1"/>
</dbReference>
<dbReference type="PIRSF" id="PIRSF000371">
    <property type="entry name" value="PFL_act_enz"/>
    <property type="match status" value="1"/>
</dbReference>
<evidence type="ECO:0000259" key="11">
    <source>
        <dbReference type="PROSITE" id="PS51918"/>
    </source>
</evidence>
<keyword evidence="12" id="KW-0670">Pyruvate</keyword>
<dbReference type="PROSITE" id="PS01087">
    <property type="entry name" value="RADICAL_ACTIVATING"/>
    <property type="match status" value="1"/>
</dbReference>
<proteinExistence type="inferred from homology"/>
<dbReference type="SUPFAM" id="SSF54862">
    <property type="entry name" value="4Fe-4S ferredoxins"/>
    <property type="match status" value="1"/>
</dbReference>
<dbReference type="KEGG" id="pace:A6070_05710"/>
<accession>A0A1L3GKB3</accession>
<dbReference type="SFLD" id="SFLDS00029">
    <property type="entry name" value="Radical_SAM"/>
    <property type="match status" value="1"/>
</dbReference>
<gene>
    <name evidence="12" type="ORF">A7E75_11675</name>
</gene>
<dbReference type="NCBIfam" id="TIGR02494">
    <property type="entry name" value="PFLE_PFLC"/>
    <property type="match status" value="1"/>
</dbReference>
<dbReference type="PROSITE" id="PS51379">
    <property type="entry name" value="4FE4S_FER_2"/>
    <property type="match status" value="2"/>
</dbReference>
<dbReference type="RefSeq" id="WP_072288152.1">
    <property type="nucleotide sequence ID" value="NZ_CP015455.1"/>
</dbReference>
<dbReference type="Pfam" id="PF00037">
    <property type="entry name" value="Fer4"/>
    <property type="match status" value="1"/>
</dbReference>
<feature type="domain" description="4Fe-4S ferredoxin-type" evidence="10">
    <location>
        <begin position="62"/>
        <end position="93"/>
    </location>
</feature>
<dbReference type="Gene3D" id="3.30.70.20">
    <property type="match status" value="1"/>
</dbReference>
<evidence type="ECO:0000256" key="4">
    <source>
        <dbReference type="ARBA" id="ARBA00022485"/>
    </source>
</evidence>